<dbReference type="InterPro" id="IPR009057">
    <property type="entry name" value="Homeodomain-like_sf"/>
</dbReference>
<dbReference type="PATRIC" id="fig|1400520.3.peg.3309"/>
<accession>W6TBF4</accession>
<dbReference type="SUPFAM" id="SSF46689">
    <property type="entry name" value="Homeodomain-like"/>
    <property type="match status" value="1"/>
</dbReference>
<dbReference type="AlphaFoldDB" id="W6TBF4"/>
<comment type="caution">
    <text evidence="4">The sequence shown here is derived from an EMBL/GenBank/DDBJ whole genome shotgun (WGS) entry which is preliminary data.</text>
</comment>
<dbReference type="GO" id="GO:0003677">
    <property type="term" value="F:DNA binding"/>
    <property type="evidence" value="ECO:0007669"/>
    <property type="project" value="UniProtKB-UniRule"/>
</dbReference>
<dbReference type="InterPro" id="IPR001647">
    <property type="entry name" value="HTH_TetR"/>
</dbReference>
<proteinExistence type="predicted"/>
<evidence type="ECO:0000256" key="1">
    <source>
        <dbReference type="ARBA" id="ARBA00023125"/>
    </source>
</evidence>
<feature type="domain" description="HTH tetR-type" evidence="3">
    <location>
        <begin position="6"/>
        <end position="66"/>
    </location>
</feature>
<dbReference type="eggNOG" id="COG1309">
    <property type="taxonomic scope" value="Bacteria"/>
</dbReference>
<gene>
    <name evidence="4" type="ORF">LFAB_16830</name>
</gene>
<dbReference type="Pfam" id="PF00440">
    <property type="entry name" value="TetR_N"/>
    <property type="match status" value="1"/>
</dbReference>
<dbReference type="Gene3D" id="1.10.357.10">
    <property type="entry name" value="Tetracycline Repressor, domain 2"/>
    <property type="match status" value="1"/>
</dbReference>
<dbReference type="PROSITE" id="PS50977">
    <property type="entry name" value="HTH_TETR_2"/>
    <property type="match status" value="1"/>
</dbReference>
<reference evidence="4 5" key="1">
    <citation type="journal article" date="2014" name="Genome Announc.">
        <title>Genome Sequence of Lactobacillus fabifermentans Strain T30PCM01, Isolated from Fermenting Grape Marc.</title>
        <authorList>
            <person name="Treu L."/>
            <person name="Vendramin V."/>
            <person name="Bovo B."/>
            <person name="Giacomini A."/>
            <person name="Corich V."/>
            <person name="Campanaro S."/>
        </authorList>
    </citation>
    <scope>NUCLEOTIDE SEQUENCE [LARGE SCALE GENOMIC DNA]</scope>
    <source>
        <strain evidence="4 5">T30PCM01</strain>
    </source>
</reference>
<dbReference type="PANTHER" id="PTHR43479:SF11">
    <property type="entry name" value="ACREF_ENVCD OPERON REPRESSOR-RELATED"/>
    <property type="match status" value="1"/>
</dbReference>
<dbReference type="EMBL" id="AWWK01000094">
    <property type="protein sequence ID" value="ETY72545.1"/>
    <property type="molecule type" value="Genomic_DNA"/>
</dbReference>
<dbReference type="HOGENOM" id="CLU_069356_12_9_9"/>
<name>W6TBF4_9LACO</name>
<evidence type="ECO:0000259" key="3">
    <source>
        <dbReference type="PROSITE" id="PS50977"/>
    </source>
</evidence>
<dbReference type="OrthoDB" id="6430772at2"/>
<organism evidence="4 5">
    <name type="scientific">Lactiplantibacillus fabifermentans T30PCM01</name>
    <dbReference type="NCBI Taxonomy" id="1400520"/>
    <lineage>
        <taxon>Bacteria</taxon>
        <taxon>Bacillati</taxon>
        <taxon>Bacillota</taxon>
        <taxon>Bacilli</taxon>
        <taxon>Lactobacillales</taxon>
        <taxon>Lactobacillaceae</taxon>
        <taxon>Lactiplantibacillus</taxon>
    </lineage>
</organism>
<keyword evidence="1 2" id="KW-0238">DNA-binding</keyword>
<evidence type="ECO:0000313" key="5">
    <source>
        <dbReference type="Proteomes" id="UP000019247"/>
    </source>
</evidence>
<dbReference type="Proteomes" id="UP000019247">
    <property type="component" value="Unassembled WGS sequence"/>
</dbReference>
<evidence type="ECO:0000313" key="4">
    <source>
        <dbReference type="EMBL" id="ETY72545.1"/>
    </source>
</evidence>
<dbReference type="PRINTS" id="PR00455">
    <property type="entry name" value="HTHTETR"/>
</dbReference>
<dbReference type="InterPro" id="IPR050624">
    <property type="entry name" value="HTH-type_Tx_Regulator"/>
</dbReference>
<feature type="DNA-binding region" description="H-T-H motif" evidence="2">
    <location>
        <begin position="29"/>
        <end position="48"/>
    </location>
</feature>
<dbReference type="STRING" id="1400520.LFAB_16830"/>
<protein>
    <submittedName>
        <fullName evidence="4">Transcriptional regulator</fullName>
    </submittedName>
</protein>
<evidence type="ECO:0000256" key="2">
    <source>
        <dbReference type="PROSITE-ProRule" id="PRU00335"/>
    </source>
</evidence>
<dbReference type="PANTHER" id="PTHR43479">
    <property type="entry name" value="ACREF/ENVCD OPERON REPRESSOR-RELATED"/>
    <property type="match status" value="1"/>
</dbReference>
<sequence length="186" mass="20553">MRKIDEKKQLAIKQAAIQLVCTAGLTNLTTAKVTKTAGVSPATLYIYYQDKTDMLSRLYEEVKDQLHAGSGEVLAAAPTLDDKIRALLRFSVRQFQRFPQETQFVNVLWSNPEVLDAQAVKHGSMTDGILKQLMEAIEAASEFAPTTATELEILFSVPGQVASRAGDLTDMQLDQLIEKILRAVRA</sequence>
<dbReference type="RefSeq" id="WP_051502104.1">
    <property type="nucleotide sequence ID" value="NZ_KK036540.1"/>
</dbReference>